<dbReference type="PANTHER" id="PTHR24567:SF74">
    <property type="entry name" value="HTH-TYPE TRANSCRIPTIONAL REGULATOR ARCR"/>
    <property type="match status" value="1"/>
</dbReference>
<dbReference type="PROSITE" id="PS50042">
    <property type="entry name" value="CNMP_BINDING_3"/>
    <property type="match status" value="1"/>
</dbReference>
<evidence type="ECO:0000259" key="5">
    <source>
        <dbReference type="PROSITE" id="PS51063"/>
    </source>
</evidence>
<feature type="domain" description="Cyclic nucleotide-binding" evidence="4">
    <location>
        <begin position="13"/>
        <end position="133"/>
    </location>
</feature>
<dbReference type="RefSeq" id="WP_186361388.1">
    <property type="nucleotide sequence ID" value="NZ_JBGEHV010000102.1"/>
</dbReference>
<dbReference type="InterPro" id="IPR000595">
    <property type="entry name" value="cNMP-bd_dom"/>
</dbReference>
<feature type="domain" description="HTH crp-type" evidence="5">
    <location>
        <begin position="147"/>
        <end position="217"/>
    </location>
</feature>
<dbReference type="InterPro" id="IPR036388">
    <property type="entry name" value="WH-like_DNA-bd_sf"/>
</dbReference>
<dbReference type="Pfam" id="PF00027">
    <property type="entry name" value="cNMP_binding"/>
    <property type="match status" value="1"/>
</dbReference>
<evidence type="ECO:0000313" key="6">
    <source>
        <dbReference type="EMBL" id="MEY8043513.1"/>
    </source>
</evidence>
<dbReference type="InterPro" id="IPR012318">
    <property type="entry name" value="HTH_CRP"/>
</dbReference>
<dbReference type="CDD" id="cd00038">
    <property type="entry name" value="CAP_ED"/>
    <property type="match status" value="1"/>
</dbReference>
<evidence type="ECO:0000313" key="7">
    <source>
        <dbReference type="Proteomes" id="UP001564626"/>
    </source>
</evidence>
<dbReference type="SUPFAM" id="SSF51206">
    <property type="entry name" value="cAMP-binding domain-like"/>
    <property type="match status" value="1"/>
</dbReference>
<dbReference type="InterPro" id="IPR018490">
    <property type="entry name" value="cNMP-bd_dom_sf"/>
</dbReference>
<name>A0ABV4CQZ5_9PSEU</name>
<keyword evidence="1" id="KW-0805">Transcription regulation</keyword>
<organism evidence="6 7">
    <name type="scientific">Saccharopolyspora cebuensis</name>
    <dbReference type="NCBI Taxonomy" id="418759"/>
    <lineage>
        <taxon>Bacteria</taxon>
        <taxon>Bacillati</taxon>
        <taxon>Actinomycetota</taxon>
        <taxon>Actinomycetes</taxon>
        <taxon>Pseudonocardiales</taxon>
        <taxon>Pseudonocardiaceae</taxon>
        <taxon>Saccharopolyspora</taxon>
    </lineage>
</organism>
<evidence type="ECO:0000256" key="3">
    <source>
        <dbReference type="ARBA" id="ARBA00023163"/>
    </source>
</evidence>
<dbReference type="SUPFAM" id="SSF46785">
    <property type="entry name" value="Winged helix' DNA-binding domain"/>
    <property type="match status" value="1"/>
</dbReference>
<dbReference type="Pfam" id="PF13545">
    <property type="entry name" value="HTH_Crp_2"/>
    <property type="match status" value="1"/>
</dbReference>
<dbReference type="InterPro" id="IPR014710">
    <property type="entry name" value="RmlC-like_jellyroll"/>
</dbReference>
<proteinExistence type="predicted"/>
<dbReference type="SMART" id="SM00100">
    <property type="entry name" value="cNMP"/>
    <property type="match status" value="1"/>
</dbReference>
<protein>
    <submittedName>
        <fullName evidence="6">Crp/Fnr family transcriptional regulator</fullName>
    </submittedName>
</protein>
<dbReference type="PROSITE" id="PS51063">
    <property type="entry name" value="HTH_CRP_2"/>
    <property type="match status" value="1"/>
</dbReference>
<sequence>MPDNLYCLSEVDLFRDLSRREMADLGAHAPLRNVAAGQVLYSPQRPTETLFIVKRGRVRLYQISAAGQTVTTALLGPSTVFGEIPLMGLRMGSNWAEALEPSQLCLMSLHDVRQLLLADPRIATRIVEHMTERITELEHRLTDLACKSLPERLASTLWTLTKGTLSGTVPEPVRLTHHQLAGLVNATRERTTTALGELADHGLIRLHRGKITVTSRERLLTYAEGGGRTATNFPLEH</sequence>
<reference evidence="6 7" key="1">
    <citation type="submission" date="2024-08" db="EMBL/GenBank/DDBJ databases">
        <title>Genome mining of Saccharopolyspora cebuensis PGLac3 from Nigerian medicinal plant.</title>
        <authorList>
            <person name="Ezeobiora C.E."/>
            <person name="Igbokwe N.H."/>
            <person name="Amin D.H."/>
            <person name="Mendie U.E."/>
        </authorList>
    </citation>
    <scope>NUCLEOTIDE SEQUENCE [LARGE SCALE GENOMIC DNA]</scope>
    <source>
        <strain evidence="6 7">PGLac3</strain>
    </source>
</reference>
<evidence type="ECO:0000259" key="4">
    <source>
        <dbReference type="PROSITE" id="PS50042"/>
    </source>
</evidence>
<keyword evidence="2" id="KW-0238">DNA-binding</keyword>
<dbReference type="Gene3D" id="2.60.120.10">
    <property type="entry name" value="Jelly Rolls"/>
    <property type="match status" value="1"/>
</dbReference>
<dbReference type="Proteomes" id="UP001564626">
    <property type="component" value="Unassembled WGS sequence"/>
</dbReference>
<dbReference type="Gene3D" id="1.10.10.10">
    <property type="entry name" value="Winged helix-like DNA-binding domain superfamily/Winged helix DNA-binding domain"/>
    <property type="match status" value="1"/>
</dbReference>
<dbReference type="SMART" id="SM00419">
    <property type="entry name" value="HTH_CRP"/>
    <property type="match status" value="1"/>
</dbReference>
<evidence type="ECO:0000256" key="2">
    <source>
        <dbReference type="ARBA" id="ARBA00023125"/>
    </source>
</evidence>
<dbReference type="InterPro" id="IPR036390">
    <property type="entry name" value="WH_DNA-bd_sf"/>
</dbReference>
<evidence type="ECO:0000256" key="1">
    <source>
        <dbReference type="ARBA" id="ARBA00023015"/>
    </source>
</evidence>
<dbReference type="EMBL" id="JBGEHV010000102">
    <property type="protein sequence ID" value="MEY8043513.1"/>
    <property type="molecule type" value="Genomic_DNA"/>
</dbReference>
<keyword evidence="7" id="KW-1185">Reference proteome</keyword>
<accession>A0ABV4CQZ5</accession>
<gene>
    <name evidence="6" type="ORF">AB8O55_29245</name>
</gene>
<comment type="caution">
    <text evidence="6">The sequence shown here is derived from an EMBL/GenBank/DDBJ whole genome shotgun (WGS) entry which is preliminary data.</text>
</comment>
<keyword evidence="3" id="KW-0804">Transcription</keyword>
<dbReference type="InterPro" id="IPR050397">
    <property type="entry name" value="Env_Response_Regulators"/>
</dbReference>
<dbReference type="PANTHER" id="PTHR24567">
    <property type="entry name" value="CRP FAMILY TRANSCRIPTIONAL REGULATORY PROTEIN"/>
    <property type="match status" value="1"/>
</dbReference>